<evidence type="ECO:0000256" key="7">
    <source>
        <dbReference type="ARBA" id="ARBA00023128"/>
    </source>
</evidence>
<evidence type="ECO:0000256" key="5">
    <source>
        <dbReference type="ARBA" id="ARBA00022792"/>
    </source>
</evidence>
<organism evidence="10">
    <name type="scientific">Xenopsylla cheopis</name>
    <name type="common">Oriental rat flea</name>
    <name type="synonym">Pulex cheopis</name>
    <dbReference type="NCBI Taxonomy" id="163159"/>
    <lineage>
        <taxon>Eukaryota</taxon>
        <taxon>Metazoa</taxon>
        <taxon>Ecdysozoa</taxon>
        <taxon>Arthropoda</taxon>
        <taxon>Hexapoda</taxon>
        <taxon>Insecta</taxon>
        <taxon>Pterygota</taxon>
        <taxon>Neoptera</taxon>
        <taxon>Endopterygota</taxon>
        <taxon>Siphonaptera</taxon>
        <taxon>Pulicidae</taxon>
        <taxon>Xenopsyllinae</taxon>
        <taxon>Xenopsylla</taxon>
    </lineage>
</organism>
<dbReference type="EMBL" id="GIIL01002422">
    <property type="protein sequence ID" value="NOV46148.1"/>
    <property type="molecule type" value="Transcribed_RNA"/>
</dbReference>
<keyword evidence="4" id="KW-0812">Transmembrane</keyword>
<evidence type="ECO:0000256" key="4">
    <source>
        <dbReference type="ARBA" id="ARBA00022692"/>
    </source>
</evidence>
<dbReference type="GO" id="GO:0005743">
    <property type="term" value="C:mitochondrial inner membrane"/>
    <property type="evidence" value="ECO:0007669"/>
    <property type="project" value="UniProtKB-SubCell"/>
</dbReference>
<evidence type="ECO:0000256" key="3">
    <source>
        <dbReference type="ARBA" id="ARBA00022448"/>
    </source>
</evidence>
<keyword evidence="5 9" id="KW-0999">Mitochondrion inner membrane</keyword>
<keyword evidence="6" id="KW-1133">Transmembrane helix</keyword>
<evidence type="ECO:0000256" key="6">
    <source>
        <dbReference type="ARBA" id="ARBA00022989"/>
    </source>
</evidence>
<keyword evidence="7 9" id="KW-0496">Mitochondrion</keyword>
<comment type="similarity">
    <text evidence="2 9">Belongs to the mitochondrial pyruvate carrier (MPC) (TC 2.A.105) family.</text>
</comment>
<dbReference type="Pfam" id="PF03650">
    <property type="entry name" value="MPC"/>
    <property type="match status" value="1"/>
</dbReference>
<dbReference type="GO" id="GO:0006850">
    <property type="term" value="P:pyruvate import into mitochondria"/>
    <property type="evidence" value="ECO:0007669"/>
    <property type="project" value="InterPro"/>
</dbReference>
<accession>A0A6M2DMA4</accession>
<evidence type="ECO:0000313" key="10">
    <source>
        <dbReference type="EMBL" id="NOV46148.1"/>
    </source>
</evidence>
<keyword evidence="8" id="KW-0472">Membrane</keyword>
<reference evidence="10" key="1">
    <citation type="submission" date="2020-03" db="EMBL/GenBank/DDBJ databases">
        <title>Transcriptomic Profiling of the Digestive Tract of the Rat Flea, Xenopsylla cheopis, Following Blood Feeding and Infection with Yersinia pestis.</title>
        <authorList>
            <person name="Bland D.M."/>
            <person name="Martens C.A."/>
            <person name="Virtaneva K."/>
            <person name="Kanakabandi K."/>
            <person name="Long D."/>
            <person name="Rosenke R."/>
            <person name="Saturday G.A."/>
            <person name="Hoyt F.H."/>
            <person name="Bruno D.P."/>
            <person name="Ribeiro J.M.C."/>
            <person name="Hinnebusch J."/>
        </authorList>
    </citation>
    <scope>NUCLEOTIDE SEQUENCE</scope>
</reference>
<name>A0A6M2DMA4_XENCH</name>
<evidence type="ECO:0000256" key="9">
    <source>
        <dbReference type="RuleBase" id="RU363100"/>
    </source>
</evidence>
<keyword evidence="3 9" id="KW-0813">Transport</keyword>
<evidence type="ECO:0000256" key="2">
    <source>
        <dbReference type="ARBA" id="ARBA00006416"/>
    </source>
</evidence>
<keyword evidence="10" id="KW-0670">Pyruvate</keyword>
<evidence type="ECO:0000256" key="8">
    <source>
        <dbReference type="ARBA" id="ARBA00023136"/>
    </source>
</evidence>
<comment type="function">
    <text evidence="9">Mediates the uptake of pyruvate into mitochondria.</text>
</comment>
<dbReference type="PANTHER" id="PTHR14154">
    <property type="entry name" value="UPF0041 BRAIN PROTEIN 44-RELATED"/>
    <property type="match status" value="1"/>
</dbReference>
<proteinExistence type="inferred from homology"/>
<dbReference type="InterPro" id="IPR005336">
    <property type="entry name" value="MPC"/>
</dbReference>
<protein>
    <recommendedName>
        <fullName evidence="9">Mitochondrial pyruvate carrier</fullName>
    </recommendedName>
</protein>
<evidence type="ECO:0000256" key="1">
    <source>
        <dbReference type="ARBA" id="ARBA00004448"/>
    </source>
</evidence>
<sequence>MASPSLYMRSMQKLDRFVPKSALPLWNSAAGPKTVFFWAPLFKWGLVIAGIGDLARPAEQLSIRQSGSLAVTGFVWARYSLVIIPKTWNLFAVNFFVGLTQLVQTGRAVVHEMGQDKKLSIETKANTETL</sequence>
<comment type="subcellular location">
    <subcellularLocation>
        <location evidence="1 9">Mitochondrion inner membrane</location>
        <topology evidence="1 9">Multi-pass membrane protein</topology>
    </subcellularLocation>
</comment>
<dbReference type="AlphaFoldDB" id="A0A6M2DMA4"/>